<comment type="subunit">
    <text evidence="5">Homodimer.</text>
</comment>
<dbReference type="EC" id="5.1.3.13" evidence="3 5"/>
<evidence type="ECO:0000256" key="1">
    <source>
        <dbReference type="ARBA" id="ARBA00001298"/>
    </source>
</evidence>
<keyword evidence="5 6" id="KW-0413">Isomerase</keyword>
<comment type="similarity">
    <text evidence="5">Belongs to the dTDP-4-dehydrorhamnose 3,5-epimerase family.</text>
</comment>
<evidence type="ECO:0000256" key="4">
    <source>
        <dbReference type="ARBA" id="ARBA00019595"/>
    </source>
</evidence>
<dbReference type="NCBIfam" id="TIGR01221">
    <property type="entry name" value="rmlC"/>
    <property type="match status" value="1"/>
</dbReference>
<reference evidence="6 7" key="1">
    <citation type="submission" date="2021-01" db="EMBL/GenBank/DDBJ databases">
        <title>Draft Genome Sequence and Polyhydroxyalkanoate Biosynthetic Potential of Jeongeupia naejangsanensis Type Strain DSM 24253.</title>
        <authorList>
            <person name="Turrini P."/>
            <person name="Artuso I."/>
            <person name="Lugli G.A."/>
            <person name="Frangipani E."/>
            <person name="Ventura M."/>
            <person name="Visca P."/>
        </authorList>
    </citation>
    <scope>NUCLEOTIDE SEQUENCE [LARGE SCALE GENOMIC DNA]</scope>
    <source>
        <strain evidence="6 7">DSM 24253</strain>
    </source>
</reference>
<dbReference type="GO" id="GO:0008830">
    <property type="term" value="F:dTDP-4-dehydrorhamnose 3,5-epimerase activity"/>
    <property type="evidence" value="ECO:0007669"/>
    <property type="project" value="UniProtKB-EC"/>
</dbReference>
<dbReference type="CDD" id="cd00438">
    <property type="entry name" value="cupin_RmlC"/>
    <property type="match status" value="1"/>
</dbReference>
<dbReference type="RefSeq" id="WP_203539628.1">
    <property type="nucleotide sequence ID" value="NZ_JAESND010000010.1"/>
</dbReference>
<keyword evidence="7" id="KW-1185">Reference proteome</keyword>
<evidence type="ECO:0000256" key="3">
    <source>
        <dbReference type="ARBA" id="ARBA00012098"/>
    </source>
</evidence>
<dbReference type="Gene3D" id="2.60.120.10">
    <property type="entry name" value="Jelly Rolls"/>
    <property type="match status" value="1"/>
</dbReference>
<dbReference type="Proteomes" id="UP000809431">
    <property type="component" value="Unassembled WGS sequence"/>
</dbReference>
<organism evidence="6 7">
    <name type="scientific">Jeongeupia naejangsanensis</name>
    <dbReference type="NCBI Taxonomy" id="613195"/>
    <lineage>
        <taxon>Bacteria</taxon>
        <taxon>Pseudomonadati</taxon>
        <taxon>Pseudomonadota</taxon>
        <taxon>Betaproteobacteria</taxon>
        <taxon>Neisseriales</taxon>
        <taxon>Chitinibacteraceae</taxon>
        <taxon>Jeongeupia</taxon>
    </lineage>
</organism>
<dbReference type="SUPFAM" id="SSF51182">
    <property type="entry name" value="RmlC-like cupins"/>
    <property type="match status" value="1"/>
</dbReference>
<evidence type="ECO:0000313" key="6">
    <source>
        <dbReference type="EMBL" id="MBM3117407.1"/>
    </source>
</evidence>
<proteinExistence type="inferred from homology"/>
<evidence type="ECO:0000313" key="7">
    <source>
        <dbReference type="Proteomes" id="UP000809431"/>
    </source>
</evidence>
<comment type="pathway">
    <text evidence="5">Carbohydrate biosynthesis; dTDP-L-rhamnose biosynthesis.</text>
</comment>
<dbReference type="PANTHER" id="PTHR21047:SF2">
    <property type="entry name" value="THYMIDINE DIPHOSPHO-4-KETO-RHAMNOSE 3,5-EPIMERASE"/>
    <property type="match status" value="1"/>
</dbReference>
<dbReference type="EMBL" id="JAESND010000010">
    <property type="protein sequence ID" value="MBM3117407.1"/>
    <property type="molecule type" value="Genomic_DNA"/>
</dbReference>
<gene>
    <name evidence="6" type="primary">rfbC</name>
    <name evidence="6" type="ORF">JMJ54_16345</name>
</gene>
<comment type="caution">
    <text evidence="6">The sequence shown here is derived from an EMBL/GenBank/DDBJ whole genome shotgun (WGS) entry which is preliminary data.</text>
</comment>
<dbReference type="PANTHER" id="PTHR21047">
    <property type="entry name" value="DTDP-6-DEOXY-D-GLUCOSE-3,5 EPIMERASE"/>
    <property type="match status" value="1"/>
</dbReference>
<dbReference type="InterPro" id="IPR014710">
    <property type="entry name" value="RmlC-like_jellyroll"/>
</dbReference>
<sequence length="182" mass="20525">MGLPELPIAGLQWIEPTVYRDERGCFFESFNERVFAELVGMPVRFVQDNQSLSRRGVLRGLHFQQMRPQGKLVRVLRGEVFDVVVDLRAGSPSYGQHVSVTMSAAEPRQLWIPPGFAHGFLVLSDEAELLYKTTDYWDPADERAIRWNDPDLAIAWPTGTEPLLSAKDRSAPSFAQARPVTV</sequence>
<protein>
    <recommendedName>
        <fullName evidence="4 5">dTDP-4-dehydrorhamnose 3,5-epimerase</fullName>
        <ecNumber evidence="3 5">5.1.3.13</ecNumber>
    </recommendedName>
    <alternativeName>
        <fullName evidence="5">Thymidine diphospho-4-keto-rhamnose 3,5-epimerase</fullName>
    </alternativeName>
</protein>
<comment type="catalytic activity">
    <reaction evidence="1 5">
        <text>dTDP-4-dehydro-6-deoxy-alpha-D-glucose = dTDP-4-dehydro-beta-L-rhamnose</text>
        <dbReference type="Rhea" id="RHEA:16969"/>
        <dbReference type="ChEBI" id="CHEBI:57649"/>
        <dbReference type="ChEBI" id="CHEBI:62830"/>
        <dbReference type="EC" id="5.1.3.13"/>
    </reaction>
</comment>
<dbReference type="InterPro" id="IPR000888">
    <property type="entry name" value="RmlC-like"/>
</dbReference>
<comment type="function">
    <text evidence="2 5">Catalyzes the epimerization of the C3' and C5'positions of dTDP-6-deoxy-D-xylo-4-hexulose, forming dTDP-6-deoxy-L-lyxo-4-hexulose.</text>
</comment>
<accession>A0ABS2BP59</accession>
<dbReference type="Pfam" id="PF00908">
    <property type="entry name" value="dTDP_sugar_isom"/>
    <property type="match status" value="1"/>
</dbReference>
<evidence type="ECO:0000256" key="2">
    <source>
        <dbReference type="ARBA" id="ARBA00001997"/>
    </source>
</evidence>
<evidence type="ECO:0000256" key="5">
    <source>
        <dbReference type="RuleBase" id="RU364069"/>
    </source>
</evidence>
<dbReference type="InterPro" id="IPR011051">
    <property type="entry name" value="RmlC_Cupin_sf"/>
</dbReference>
<name>A0ABS2BP59_9NEIS</name>